<comment type="caution">
    <text evidence="1">The sequence shown here is derived from an EMBL/GenBank/DDBJ whole genome shotgun (WGS) entry which is preliminary data.</text>
</comment>
<evidence type="ECO:0000313" key="2">
    <source>
        <dbReference type="Proteomes" id="UP001276659"/>
    </source>
</evidence>
<evidence type="ECO:0008006" key="3">
    <source>
        <dbReference type="Google" id="ProtNLM"/>
    </source>
</evidence>
<dbReference type="InterPro" id="IPR029058">
    <property type="entry name" value="AB_hydrolase_fold"/>
</dbReference>
<dbReference type="Gene3D" id="3.40.50.1820">
    <property type="entry name" value="alpha/beta hydrolase"/>
    <property type="match status" value="1"/>
</dbReference>
<reference evidence="1" key="1">
    <citation type="submission" date="2022-11" db="EMBL/GenBank/DDBJ databases">
        <title>Chromosomal genome sequence assembly and mating type (MAT) locus characterization of the leprose asexual lichenized fungus Lepraria neglecta (Nyl.) Erichsen.</title>
        <authorList>
            <person name="Allen J.L."/>
            <person name="Pfeffer B."/>
        </authorList>
    </citation>
    <scope>NUCLEOTIDE SEQUENCE</scope>
    <source>
        <strain evidence="1">Allen 5258</strain>
    </source>
</reference>
<organism evidence="1 2">
    <name type="scientific">Lepraria neglecta</name>
    <dbReference type="NCBI Taxonomy" id="209136"/>
    <lineage>
        <taxon>Eukaryota</taxon>
        <taxon>Fungi</taxon>
        <taxon>Dikarya</taxon>
        <taxon>Ascomycota</taxon>
        <taxon>Pezizomycotina</taxon>
        <taxon>Lecanoromycetes</taxon>
        <taxon>OSLEUM clade</taxon>
        <taxon>Lecanoromycetidae</taxon>
        <taxon>Lecanorales</taxon>
        <taxon>Lecanorineae</taxon>
        <taxon>Stereocaulaceae</taxon>
        <taxon>Lepraria</taxon>
    </lineage>
</organism>
<dbReference type="EMBL" id="JASNWA010000003">
    <property type="protein sequence ID" value="KAK3179110.1"/>
    <property type="molecule type" value="Genomic_DNA"/>
</dbReference>
<evidence type="ECO:0000313" key="1">
    <source>
        <dbReference type="EMBL" id="KAK3179110.1"/>
    </source>
</evidence>
<protein>
    <recommendedName>
        <fullName evidence="3">Toxin biosynthesis protein</fullName>
    </recommendedName>
</protein>
<accession>A0AAE0DQH4</accession>
<gene>
    <name evidence="1" type="ORF">OEA41_001249</name>
</gene>
<dbReference type="SUPFAM" id="SSF53474">
    <property type="entry name" value="alpha/beta-Hydrolases"/>
    <property type="match status" value="1"/>
</dbReference>
<dbReference type="AlphaFoldDB" id="A0AAE0DQH4"/>
<sequence>MHPRLLSTLVLIESMILDENHGGPNPALGSTIRRDVWDSRAKAEMQLRKAFSTWDQRALEKYLRHGLRAVPTALYDPSKNKKISPDSVTLATSKHQEAWGYAQVSFDPQNATLDRLLLPDWDPVIELRNFSSRPECLITMRNLPQLRPSVLWVFGGKSPLSLPHSQDKKVKATGVGVGGNGGVAEGKVEKKVLTKSDHLLVFEQPDECADATADWIQRWFGRWLDEETVIRKHGSKKSDDGMLRMSKAWVDAVKLPANAARPKATRL</sequence>
<name>A0AAE0DQH4_9LECA</name>
<proteinExistence type="predicted"/>
<keyword evidence="2" id="KW-1185">Reference proteome</keyword>
<dbReference type="Proteomes" id="UP001276659">
    <property type="component" value="Unassembled WGS sequence"/>
</dbReference>